<evidence type="ECO:0000313" key="1">
    <source>
        <dbReference type="EMBL" id="JAH29275.1"/>
    </source>
</evidence>
<reference evidence="1" key="1">
    <citation type="submission" date="2014-11" db="EMBL/GenBank/DDBJ databases">
        <authorList>
            <person name="Amaro Gonzalez C."/>
        </authorList>
    </citation>
    <scope>NUCLEOTIDE SEQUENCE</scope>
</reference>
<organism evidence="1">
    <name type="scientific">Anguilla anguilla</name>
    <name type="common">European freshwater eel</name>
    <name type="synonym">Muraena anguilla</name>
    <dbReference type="NCBI Taxonomy" id="7936"/>
    <lineage>
        <taxon>Eukaryota</taxon>
        <taxon>Metazoa</taxon>
        <taxon>Chordata</taxon>
        <taxon>Craniata</taxon>
        <taxon>Vertebrata</taxon>
        <taxon>Euteleostomi</taxon>
        <taxon>Actinopterygii</taxon>
        <taxon>Neopterygii</taxon>
        <taxon>Teleostei</taxon>
        <taxon>Anguilliformes</taxon>
        <taxon>Anguillidae</taxon>
        <taxon>Anguilla</taxon>
    </lineage>
</organism>
<sequence length="42" mass="4980">MNPFEMSQQASYKNRERSLKGGQCEKLTRKCYDSSRFSLRAF</sequence>
<dbReference type="AlphaFoldDB" id="A0A0E9RLG2"/>
<name>A0A0E9RLG2_ANGAN</name>
<proteinExistence type="predicted"/>
<reference evidence="1" key="2">
    <citation type="journal article" date="2015" name="Fish Shellfish Immunol.">
        <title>Early steps in the European eel (Anguilla anguilla)-Vibrio vulnificus interaction in the gills: Role of the RtxA13 toxin.</title>
        <authorList>
            <person name="Callol A."/>
            <person name="Pajuelo D."/>
            <person name="Ebbesson L."/>
            <person name="Teles M."/>
            <person name="MacKenzie S."/>
            <person name="Amaro C."/>
        </authorList>
    </citation>
    <scope>NUCLEOTIDE SEQUENCE</scope>
</reference>
<protein>
    <submittedName>
        <fullName evidence="1">Uncharacterized protein</fullName>
    </submittedName>
</protein>
<dbReference type="EMBL" id="GBXM01079302">
    <property type="protein sequence ID" value="JAH29275.1"/>
    <property type="molecule type" value="Transcribed_RNA"/>
</dbReference>
<accession>A0A0E9RLG2</accession>